<proteinExistence type="predicted"/>
<reference evidence="2" key="1">
    <citation type="submission" date="2021-03" db="EMBL/GenBank/DDBJ databases">
        <title>Draft genome sequence of rust myrtle Austropuccinia psidii MF-1, a brazilian biotype.</title>
        <authorList>
            <person name="Quecine M.C."/>
            <person name="Pachon D.M.R."/>
            <person name="Bonatelli M.L."/>
            <person name="Correr F.H."/>
            <person name="Franceschini L.M."/>
            <person name="Leite T.F."/>
            <person name="Margarido G.R.A."/>
            <person name="Almeida C.A."/>
            <person name="Ferrarezi J.A."/>
            <person name="Labate C.A."/>
        </authorList>
    </citation>
    <scope>NUCLEOTIDE SEQUENCE</scope>
    <source>
        <strain evidence="2">MF-1</strain>
    </source>
</reference>
<dbReference type="AlphaFoldDB" id="A0A9Q3HJ48"/>
<sequence length="296" mass="34526">METIIDGSTLREIISTPHFTLQLNGNLKPLDWKDMYQVLQLHQILQHLFQWSKEKKRFNLASHWEELGACFQKVCLRDTLQRSYGNHQRMESQQAVQAPGGKNQKISGQESPFFRIPGTLQENTRIKGKEEDFFQPKAERVRPNDIEFFGLGEGSKKDQEIVLNTSNRIRSPATRNITPTQVEHSFITPDSNINRKEMWLEMSQFAEKTEETFSKLQENNVSKASEETNKTLNQVLEEQHDCKRDRELLDQDIKKLFNFCQTIKPQPQRNALDNPYHQEDSKPDPLLDNKARSLSQ</sequence>
<dbReference type="Proteomes" id="UP000765509">
    <property type="component" value="Unassembled WGS sequence"/>
</dbReference>
<evidence type="ECO:0000256" key="1">
    <source>
        <dbReference type="SAM" id="MobiDB-lite"/>
    </source>
</evidence>
<feature type="compositionally biased region" description="Basic and acidic residues" evidence="1">
    <location>
        <begin position="276"/>
        <end position="296"/>
    </location>
</feature>
<dbReference type="EMBL" id="AVOT02017931">
    <property type="protein sequence ID" value="MBW0504429.1"/>
    <property type="molecule type" value="Genomic_DNA"/>
</dbReference>
<evidence type="ECO:0000313" key="3">
    <source>
        <dbReference type="Proteomes" id="UP000765509"/>
    </source>
</evidence>
<organism evidence="2 3">
    <name type="scientific">Austropuccinia psidii MF-1</name>
    <dbReference type="NCBI Taxonomy" id="1389203"/>
    <lineage>
        <taxon>Eukaryota</taxon>
        <taxon>Fungi</taxon>
        <taxon>Dikarya</taxon>
        <taxon>Basidiomycota</taxon>
        <taxon>Pucciniomycotina</taxon>
        <taxon>Pucciniomycetes</taxon>
        <taxon>Pucciniales</taxon>
        <taxon>Sphaerophragmiaceae</taxon>
        <taxon>Austropuccinia</taxon>
    </lineage>
</organism>
<keyword evidence="3" id="KW-1185">Reference proteome</keyword>
<gene>
    <name evidence="2" type="ORF">O181_044144</name>
</gene>
<feature type="region of interest" description="Disordered" evidence="1">
    <location>
        <begin position="264"/>
        <end position="296"/>
    </location>
</feature>
<protein>
    <submittedName>
        <fullName evidence="2">Uncharacterized protein</fullName>
    </submittedName>
</protein>
<accession>A0A9Q3HJ48</accession>
<comment type="caution">
    <text evidence="2">The sequence shown here is derived from an EMBL/GenBank/DDBJ whole genome shotgun (WGS) entry which is preliminary data.</text>
</comment>
<evidence type="ECO:0000313" key="2">
    <source>
        <dbReference type="EMBL" id="MBW0504429.1"/>
    </source>
</evidence>
<name>A0A9Q3HJ48_9BASI</name>